<dbReference type="PANTHER" id="PTHR44267">
    <property type="entry name" value="WD REPEAT-CONTAINING PROTEIN 43"/>
    <property type="match status" value="1"/>
</dbReference>
<comment type="similarity">
    <text evidence="3">Belongs to the UTP5 family.</text>
</comment>
<feature type="compositionally biased region" description="Low complexity" evidence="4">
    <location>
        <begin position="123"/>
        <end position="132"/>
    </location>
</feature>
<evidence type="ECO:0000256" key="2">
    <source>
        <dbReference type="ARBA" id="ARBA00023242"/>
    </source>
</evidence>
<reference evidence="6 7" key="1">
    <citation type="submission" date="2024-07" db="EMBL/GenBank/DDBJ databases">
        <title>Draft sequence of the Neodothiora populina.</title>
        <authorList>
            <person name="Drown D.D."/>
            <person name="Schuette U.S."/>
            <person name="Buechlein A.B."/>
            <person name="Rusch D.R."/>
            <person name="Winton L.W."/>
            <person name="Adams G.A."/>
        </authorList>
    </citation>
    <scope>NUCLEOTIDE SEQUENCE [LARGE SCALE GENOMIC DNA]</scope>
    <source>
        <strain evidence="6 7">CPC 39397</strain>
    </source>
</reference>
<organism evidence="6 7">
    <name type="scientific">Neodothiora populina</name>
    <dbReference type="NCBI Taxonomy" id="2781224"/>
    <lineage>
        <taxon>Eukaryota</taxon>
        <taxon>Fungi</taxon>
        <taxon>Dikarya</taxon>
        <taxon>Ascomycota</taxon>
        <taxon>Pezizomycotina</taxon>
        <taxon>Dothideomycetes</taxon>
        <taxon>Dothideomycetidae</taxon>
        <taxon>Dothideales</taxon>
        <taxon>Dothioraceae</taxon>
        <taxon>Neodothiora</taxon>
    </lineage>
</organism>
<keyword evidence="2" id="KW-0539">Nucleus</keyword>
<accession>A0ABR3P571</accession>
<protein>
    <recommendedName>
        <fullName evidence="5">Small-subunit processome Utp12 domain-containing protein</fullName>
    </recommendedName>
</protein>
<dbReference type="Proteomes" id="UP001562354">
    <property type="component" value="Unassembled WGS sequence"/>
</dbReference>
<comment type="caution">
    <text evidence="6">The sequence shown here is derived from an EMBL/GenBank/DDBJ whole genome shotgun (WGS) entry which is preliminary data.</text>
</comment>
<feature type="region of interest" description="Disordered" evidence="4">
    <location>
        <begin position="1"/>
        <end position="163"/>
    </location>
</feature>
<feature type="compositionally biased region" description="Low complexity" evidence="4">
    <location>
        <begin position="68"/>
        <end position="91"/>
    </location>
</feature>
<keyword evidence="7" id="KW-1185">Reference proteome</keyword>
<dbReference type="InterPro" id="IPR007148">
    <property type="entry name" value="SSU_processome_Utp12"/>
</dbReference>
<dbReference type="EMBL" id="JBFMKM010000014">
    <property type="protein sequence ID" value="KAL1297927.1"/>
    <property type="molecule type" value="Genomic_DNA"/>
</dbReference>
<evidence type="ECO:0000256" key="1">
    <source>
        <dbReference type="ARBA" id="ARBA00004123"/>
    </source>
</evidence>
<feature type="region of interest" description="Disordered" evidence="4">
    <location>
        <begin position="346"/>
        <end position="464"/>
    </location>
</feature>
<feature type="compositionally biased region" description="Basic and acidic residues" evidence="4">
    <location>
        <begin position="56"/>
        <end position="67"/>
    </location>
</feature>
<feature type="compositionally biased region" description="Acidic residues" evidence="4">
    <location>
        <begin position="346"/>
        <end position="357"/>
    </location>
</feature>
<dbReference type="RefSeq" id="XP_069197609.1">
    <property type="nucleotide sequence ID" value="XM_069346396.1"/>
</dbReference>
<dbReference type="Pfam" id="PF04003">
    <property type="entry name" value="Utp12"/>
    <property type="match status" value="1"/>
</dbReference>
<name>A0ABR3P571_9PEZI</name>
<evidence type="ECO:0000256" key="4">
    <source>
        <dbReference type="SAM" id="MobiDB-lite"/>
    </source>
</evidence>
<proteinExistence type="inferred from homology"/>
<dbReference type="InterPro" id="IPR052414">
    <property type="entry name" value="U3_snoRNA-assoc_WDR"/>
</dbReference>
<sequence>MSAAKRSRGRQSDPTATPSLPPTKKVKTSKAGLSFLTDESKRAGKTLNAQLTNGVKDSKANRVDESKAVVADNDTDAAATKEIVEISSGGEESSDYESSGDEAEVDAEKESAKQLTNGLSESVDAAAAATAGADDDDVAMDDADKDAEEDDKTGRSFGDLLQASHPETIDVQAAFADRNAEDQALIPINGNGVLSAPSATSLGTVLTQALRTNDKDLLESCFQTREIQSIRSTIQRLQSPLVADLLQRLAERLHKRPGRAGSLMVWVQWSLVAHGGYLAGQPQVLKKLKALSQVVKQRASGLQSLMTLKGKLDMLGAQLELRQSMQASRDNMFDDDEEDPNVIYIEGEDDDKSSDEESAPRKQKKLTGERSADDDSDEDIDDLPMTNGVADHSGDDSDDGEDEDGGLIDDEAEVTSDEEEEDSDDDVDEDEEVSEDDGDESASEDEGPPPVRPPKPQRASGRRR</sequence>
<feature type="compositionally biased region" description="Acidic residues" evidence="4">
    <location>
        <begin position="133"/>
        <end position="151"/>
    </location>
</feature>
<evidence type="ECO:0000313" key="7">
    <source>
        <dbReference type="Proteomes" id="UP001562354"/>
    </source>
</evidence>
<evidence type="ECO:0000313" key="6">
    <source>
        <dbReference type="EMBL" id="KAL1297927.1"/>
    </source>
</evidence>
<dbReference type="PANTHER" id="PTHR44267:SF1">
    <property type="entry name" value="WD REPEAT-CONTAINING PROTEIN 43"/>
    <property type="match status" value="1"/>
</dbReference>
<dbReference type="GeneID" id="95980139"/>
<gene>
    <name evidence="6" type="ORF">AAFC00_006440</name>
</gene>
<feature type="compositionally biased region" description="Acidic residues" evidence="4">
    <location>
        <begin position="92"/>
        <end position="105"/>
    </location>
</feature>
<comment type="subcellular location">
    <subcellularLocation>
        <location evidence="1">Nucleus</location>
    </subcellularLocation>
</comment>
<feature type="domain" description="Small-subunit processome Utp12" evidence="5">
    <location>
        <begin position="213"/>
        <end position="315"/>
    </location>
</feature>
<evidence type="ECO:0000256" key="3">
    <source>
        <dbReference type="ARBA" id="ARBA00038335"/>
    </source>
</evidence>
<feature type="compositionally biased region" description="Acidic residues" evidence="4">
    <location>
        <begin position="396"/>
        <end position="447"/>
    </location>
</feature>
<evidence type="ECO:0000259" key="5">
    <source>
        <dbReference type="Pfam" id="PF04003"/>
    </source>
</evidence>